<organism evidence="2 3">
    <name type="scientific">Thalassiosira oceanica</name>
    <name type="common">Marine diatom</name>
    <dbReference type="NCBI Taxonomy" id="159749"/>
    <lineage>
        <taxon>Eukaryota</taxon>
        <taxon>Sar</taxon>
        <taxon>Stramenopiles</taxon>
        <taxon>Ochrophyta</taxon>
        <taxon>Bacillariophyta</taxon>
        <taxon>Coscinodiscophyceae</taxon>
        <taxon>Thalassiosirophycidae</taxon>
        <taxon>Thalassiosirales</taxon>
        <taxon>Thalassiosiraceae</taxon>
        <taxon>Thalassiosira</taxon>
    </lineage>
</organism>
<name>K0SH49_THAOC</name>
<feature type="non-terminal residue" evidence="2">
    <location>
        <position position="1"/>
    </location>
</feature>
<evidence type="ECO:0000313" key="3">
    <source>
        <dbReference type="Proteomes" id="UP000266841"/>
    </source>
</evidence>
<dbReference type="Proteomes" id="UP000266841">
    <property type="component" value="Unassembled WGS sequence"/>
</dbReference>
<proteinExistence type="predicted"/>
<comment type="caution">
    <text evidence="2">The sequence shown here is derived from an EMBL/GenBank/DDBJ whole genome shotgun (WGS) entry which is preliminary data.</text>
</comment>
<feature type="region of interest" description="Disordered" evidence="1">
    <location>
        <begin position="185"/>
        <end position="204"/>
    </location>
</feature>
<gene>
    <name evidence="2" type="ORF">THAOC_14977</name>
</gene>
<evidence type="ECO:0000313" key="2">
    <source>
        <dbReference type="EMBL" id="EJK64304.1"/>
    </source>
</evidence>
<feature type="compositionally biased region" description="Polar residues" evidence="1">
    <location>
        <begin position="194"/>
        <end position="204"/>
    </location>
</feature>
<accession>K0SH49</accession>
<keyword evidence="3" id="KW-1185">Reference proteome</keyword>
<protein>
    <submittedName>
        <fullName evidence="2">Uncharacterized protein</fullName>
    </submittedName>
</protein>
<evidence type="ECO:0000256" key="1">
    <source>
        <dbReference type="SAM" id="MobiDB-lite"/>
    </source>
</evidence>
<dbReference type="AlphaFoldDB" id="K0SH49"/>
<sequence length="326" mass="35630">LFYYLRTGTTGGFSFVPAKHVVQHVWAAEEGPGIWRPFLVSPADGGGAPCPLPSPSSVVAVPKSTFVLPPVFSLLFRSVVLVGALMGTPDLAHRGPFPPKMTADLCYKKHAKECALALPTEPCTRRGCLDVSRVQSADDAPNAFLAPTLSRLHKPRTRLVRPQLRRLPSKTPGDVHHVATATSTLQPKLRRTPSAATSNGAQTASMRFYHPARGSKPASKKQVPAAVHLSALTDSRRTVEPSITSSECPQLRLCILKWMSPSAADALVMHHWPTVPPLNRTFWPRLVFKPLNVNRVLSYTPTLAPIRSRITPLCQQVCRLSSIMRI</sequence>
<dbReference type="EMBL" id="AGNL01017413">
    <property type="protein sequence ID" value="EJK64304.1"/>
    <property type="molecule type" value="Genomic_DNA"/>
</dbReference>
<reference evidence="2 3" key="1">
    <citation type="journal article" date="2012" name="Genome Biol.">
        <title>Genome and low-iron response of an oceanic diatom adapted to chronic iron limitation.</title>
        <authorList>
            <person name="Lommer M."/>
            <person name="Specht M."/>
            <person name="Roy A.S."/>
            <person name="Kraemer L."/>
            <person name="Andreson R."/>
            <person name="Gutowska M.A."/>
            <person name="Wolf J."/>
            <person name="Bergner S.V."/>
            <person name="Schilhabel M.B."/>
            <person name="Klostermeier U.C."/>
            <person name="Beiko R.G."/>
            <person name="Rosenstiel P."/>
            <person name="Hippler M."/>
            <person name="Laroche J."/>
        </authorList>
    </citation>
    <scope>NUCLEOTIDE SEQUENCE [LARGE SCALE GENOMIC DNA]</scope>
    <source>
        <strain evidence="2 3">CCMP1005</strain>
    </source>
</reference>